<protein>
    <recommendedName>
        <fullName evidence="1">Nudix hydrolase domain-containing protein</fullName>
    </recommendedName>
</protein>
<keyword evidence="3" id="KW-1185">Reference proteome</keyword>
<dbReference type="SUPFAM" id="SSF55811">
    <property type="entry name" value="Nudix"/>
    <property type="match status" value="1"/>
</dbReference>
<accession>A0A0J7YM54</accession>
<dbReference type="Gene3D" id="3.90.79.10">
    <property type="entry name" value="Nucleoside Triphosphate Pyrophosphohydrolase"/>
    <property type="match status" value="1"/>
</dbReference>
<dbReference type="InterPro" id="IPR000086">
    <property type="entry name" value="NUDIX_hydrolase_dom"/>
</dbReference>
<name>A0A0J7YM54_BETVV</name>
<dbReference type="Gramene" id="KMS64686">
    <property type="protein sequence ID" value="KMS64686"/>
    <property type="gene ID" value="BVRB_017720"/>
</dbReference>
<dbReference type="Pfam" id="PF00293">
    <property type="entry name" value="NUDIX"/>
    <property type="match status" value="1"/>
</dbReference>
<feature type="non-terminal residue" evidence="2">
    <location>
        <position position="206"/>
    </location>
</feature>
<evidence type="ECO:0000313" key="2">
    <source>
        <dbReference type="EMBL" id="KMS64686.1"/>
    </source>
</evidence>
<dbReference type="InterPro" id="IPR015797">
    <property type="entry name" value="NUDIX_hydrolase-like_dom_sf"/>
</dbReference>
<evidence type="ECO:0000313" key="3">
    <source>
        <dbReference type="Proteomes" id="UP000035740"/>
    </source>
</evidence>
<sequence length="206" mass="23755">MSDVLRSRQKYCYTCSGRRRVVTVILRRQSDGYVLMLQRSQLMKEYPGRWHFVSGSLEVRDSGRCLERARAEVLEETGISELRLICHARPIRIEGKYLVHPVLFEVADAHAIVMLNRENQAYQWIDPGQLDCIENTVPNLTQTWQRTQALNKFPKNAKNGLRQLTVDRELHPIVLACLAAECINEYASSSPSNRIHMKSLLDFAWA</sequence>
<dbReference type="AlphaFoldDB" id="A0A0J7YM54"/>
<dbReference type="PROSITE" id="PS51462">
    <property type="entry name" value="NUDIX"/>
    <property type="match status" value="1"/>
</dbReference>
<evidence type="ECO:0000259" key="1">
    <source>
        <dbReference type="PROSITE" id="PS51462"/>
    </source>
</evidence>
<proteinExistence type="predicted"/>
<dbReference type="Proteomes" id="UP000035740">
    <property type="component" value="Unassembled WGS sequence"/>
</dbReference>
<dbReference type="EMBL" id="KQ125517">
    <property type="protein sequence ID" value="KMS64686.1"/>
    <property type="molecule type" value="Genomic_DNA"/>
</dbReference>
<reference evidence="2 3" key="1">
    <citation type="journal article" date="2014" name="Nature">
        <title>The genome of the recently domesticated crop plant sugar beet (Beta vulgaris).</title>
        <authorList>
            <person name="Dohm J.C."/>
            <person name="Minoche A.E."/>
            <person name="Holtgrawe D."/>
            <person name="Capella-Gutierrez S."/>
            <person name="Zakrzewski F."/>
            <person name="Tafer H."/>
            <person name="Rupp O."/>
            <person name="Sorensen T.R."/>
            <person name="Stracke R."/>
            <person name="Reinhardt R."/>
            <person name="Goesmann A."/>
            <person name="Kraft T."/>
            <person name="Schulz B."/>
            <person name="Stadler P.F."/>
            <person name="Schmidt T."/>
            <person name="Gabaldon T."/>
            <person name="Lehrach H."/>
            <person name="Weisshaar B."/>
            <person name="Himmelbauer H."/>
        </authorList>
    </citation>
    <scope>NUCLEOTIDE SEQUENCE [LARGE SCALE GENOMIC DNA]</scope>
    <source>
        <tissue evidence="2">Taproot</tissue>
    </source>
</reference>
<organism evidence="2 3">
    <name type="scientific">Beta vulgaris subsp. vulgaris</name>
    <name type="common">Beet</name>
    <dbReference type="NCBI Taxonomy" id="3555"/>
    <lineage>
        <taxon>Eukaryota</taxon>
        <taxon>Viridiplantae</taxon>
        <taxon>Streptophyta</taxon>
        <taxon>Embryophyta</taxon>
        <taxon>Tracheophyta</taxon>
        <taxon>Spermatophyta</taxon>
        <taxon>Magnoliopsida</taxon>
        <taxon>eudicotyledons</taxon>
        <taxon>Gunneridae</taxon>
        <taxon>Pentapetalae</taxon>
        <taxon>Caryophyllales</taxon>
        <taxon>Chenopodiaceae</taxon>
        <taxon>Betoideae</taxon>
        <taxon>Beta</taxon>
    </lineage>
</organism>
<feature type="domain" description="Nudix hydrolase" evidence="1">
    <location>
        <begin position="17"/>
        <end position="147"/>
    </location>
</feature>
<gene>
    <name evidence="2" type="ORF">BVRB_017720</name>
</gene>
<dbReference type="OrthoDB" id="206213at2759"/>